<dbReference type="SUPFAM" id="SSF143456">
    <property type="entry name" value="VC0467-like"/>
    <property type="match status" value="1"/>
</dbReference>
<keyword evidence="2" id="KW-1185">Reference proteome</keyword>
<accession>A0AAE0BW43</accession>
<gene>
    <name evidence="1" type="ORF">CYMTET_47062</name>
</gene>
<sequence>MSTLALSARCWNIKVDTAELHLDRALAGAKAYNDWGGGVERFSRVGHTSGALSSGRKQRSQWSNVGKTASLTLRPHRRLSVIKSCYRDFDHDESEHSKVRKDDWRETRARLVAKKYATIRTAADLEKEQKNCPRWAHELGPRVEQGCLLLARPGGVTHCIAGEGNVNTDFSLQVQEHLVILIIKHDWRGSLGLILNRPTNHILGQMTNLMPIFNNNPVHFGGPADPEFCCILHGFPDVEGAEEVCSGLHIGSCEAIKRYIIENDDVTADDFKFYQGTMKWGPGRLEREVMEKLWYSSACNSKLILRKTPHALPIYYWQEIYLLMGGMFRRMADDDGDTPTSTFF</sequence>
<dbReference type="PANTHER" id="PTHR31984:SF17">
    <property type="entry name" value="TRANSCRIPTIONAL REGULATOR"/>
    <property type="match status" value="1"/>
</dbReference>
<dbReference type="AlphaFoldDB" id="A0AAE0BW43"/>
<name>A0AAE0BW43_9CHLO</name>
<evidence type="ECO:0000313" key="1">
    <source>
        <dbReference type="EMBL" id="KAK3243273.1"/>
    </source>
</evidence>
<proteinExistence type="predicted"/>
<dbReference type="Gene3D" id="3.40.1740.10">
    <property type="entry name" value="VC0467-like"/>
    <property type="match status" value="1"/>
</dbReference>
<dbReference type="InterPro" id="IPR003774">
    <property type="entry name" value="AlgH-like"/>
</dbReference>
<dbReference type="PANTHER" id="PTHR31984">
    <property type="entry name" value="TRANSPORTER, PUTATIVE (DUF179)-RELATED"/>
    <property type="match status" value="1"/>
</dbReference>
<dbReference type="Proteomes" id="UP001190700">
    <property type="component" value="Unassembled WGS sequence"/>
</dbReference>
<evidence type="ECO:0000313" key="2">
    <source>
        <dbReference type="Proteomes" id="UP001190700"/>
    </source>
</evidence>
<reference evidence="1 2" key="1">
    <citation type="journal article" date="2015" name="Genome Biol. Evol.">
        <title>Comparative Genomics of a Bacterivorous Green Alga Reveals Evolutionary Causalities and Consequences of Phago-Mixotrophic Mode of Nutrition.</title>
        <authorList>
            <person name="Burns J.A."/>
            <person name="Paasch A."/>
            <person name="Narechania A."/>
            <person name="Kim E."/>
        </authorList>
    </citation>
    <scope>NUCLEOTIDE SEQUENCE [LARGE SCALE GENOMIC DNA]</scope>
    <source>
        <strain evidence="1 2">PLY_AMNH</strain>
    </source>
</reference>
<dbReference type="Pfam" id="PF02622">
    <property type="entry name" value="DUF179"/>
    <property type="match status" value="1"/>
</dbReference>
<comment type="caution">
    <text evidence="1">The sequence shown here is derived from an EMBL/GenBank/DDBJ whole genome shotgun (WGS) entry which is preliminary data.</text>
</comment>
<protein>
    <submittedName>
        <fullName evidence="1">Uncharacterized protein</fullName>
    </submittedName>
</protein>
<organism evidence="1 2">
    <name type="scientific">Cymbomonas tetramitiformis</name>
    <dbReference type="NCBI Taxonomy" id="36881"/>
    <lineage>
        <taxon>Eukaryota</taxon>
        <taxon>Viridiplantae</taxon>
        <taxon>Chlorophyta</taxon>
        <taxon>Pyramimonadophyceae</taxon>
        <taxon>Pyramimonadales</taxon>
        <taxon>Pyramimonadaceae</taxon>
        <taxon>Cymbomonas</taxon>
    </lineage>
</organism>
<dbReference type="EMBL" id="LGRX02032994">
    <property type="protein sequence ID" value="KAK3243273.1"/>
    <property type="molecule type" value="Genomic_DNA"/>
</dbReference>